<dbReference type="GO" id="GO:0015074">
    <property type="term" value="P:DNA integration"/>
    <property type="evidence" value="ECO:0007669"/>
    <property type="project" value="InterPro"/>
</dbReference>
<feature type="region of interest" description="Disordered" evidence="3">
    <location>
        <begin position="502"/>
        <end position="533"/>
    </location>
</feature>
<dbReference type="EMBL" id="JAANIT010001953">
    <property type="protein sequence ID" value="KAG1538095.1"/>
    <property type="molecule type" value="Genomic_DNA"/>
</dbReference>
<dbReference type="InterPro" id="IPR013762">
    <property type="entry name" value="Integrase-like_cat_sf"/>
</dbReference>
<reference evidence="4" key="1">
    <citation type="journal article" date="2020" name="Microb. Genom.">
        <title>Genetic diversity of clinical and environmental Mucorales isolates obtained from an investigation of mucormycosis cases among solid organ transplant recipients.</title>
        <authorList>
            <person name="Nguyen M.H."/>
            <person name="Kaul D."/>
            <person name="Muto C."/>
            <person name="Cheng S.J."/>
            <person name="Richter R.A."/>
            <person name="Bruno V.M."/>
            <person name="Liu G."/>
            <person name="Beyhan S."/>
            <person name="Sundermann A.J."/>
            <person name="Mounaud S."/>
            <person name="Pasculle A.W."/>
            <person name="Nierman W.C."/>
            <person name="Driscoll E."/>
            <person name="Cumbie R."/>
            <person name="Clancy C.J."/>
            <person name="Dupont C.L."/>
        </authorList>
    </citation>
    <scope>NUCLEOTIDE SEQUENCE</scope>
    <source>
        <strain evidence="4">GL16</strain>
    </source>
</reference>
<accession>A0A9P6Y2M5</accession>
<dbReference type="GO" id="GO:0003677">
    <property type="term" value="F:DNA binding"/>
    <property type="evidence" value="ECO:0007669"/>
    <property type="project" value="UniProtKB-KW"/>
</dbReference>
<organism evidence="4 5">
    <name type="scientific">Rhizopus oryzae</name>
    <name type="common">Mucormycosis agent</name>
    <name type="synonym">Rhizopus arrhizus var. delemar</name>
    <dbReference type="NCBI Taxonomy" id="64495"/>
    <lineage>
        <taxon>Eukaryota</taxon>
        <taxon>Fungi</taxon>
        <taxon>Fungi incertae sedis</taxon>
        <taxon>Mucoromycota</taxon>
        <taxon>Mucoromycotina</taxon>
        <taxon>Mucoromycetes</taxon>
        <taxon>Mucorales</taxon>
        <taxon>Mucorineae</taxon>
        <taxon>Rhizopodaceae</taxon>
        <taxon>Rhizopus</taxon>
    </lineage>
</organism>
<evidence type="ECO:0000256" key="3">
    <source>
        <dbReference type="SAM" id="MobiDB-lite"/>
    </source>
</evidence>
<keyword evidence="1" id="KW-0238">DNA-binding</keyword>
<feature type="compositionally biased region" description="Basic and acidic residues" evidence="3">
    <location>
        <begin position="508"/>
        <end position="518"/>
    </location>
</feature>
<gene>
    <name evidence="4" type="ORF">G6F51_009981</name>
</gene>
<dbReference type="Gene3D" id="1.10.443.10">
    <property type="entry name" value="Intergrase catalytic core"/>
    <property type="match status" value="1"/>
</dbReference>
<dbReference type="PANTHER" id="PTHR33066">
    <property type="entry name" value="INTEGRASE_SAM-LIKE_N DOMAIN-CONTAINING PROTEIN"/>
    <property type="match status" value="1"/>
</dbReference>
<dbReference type="PANTHER" id="PTHR33066:SF2">
    <property type="entry name" value="FILAGGRIN-2-LIKE"/>
    <property type="match status" value="1"/>
</dbReference>
<dbReference type="AlphaFoldDB" id="A0A9P6Y2M5"/>
<feature type="region of interest" description="Disordered" evidence="3">
    <location>
        <begin position="851"/>
        <end position="886"/>
    </location>
</feature>
<keyword evidence="2" id="KW-0233">DNA recombination</keyword>
<name>A0A9P6Y2M5_RHIOR</name>
<dbReference type="SUPFAM" id="SSF47823">
    <property type="entry name" value="lambda integrase-like, N-terminal domain"/>
    <property type="match status" value="1"/>
</dbReference>
<evidence type="ECO:0000256" key="2">
    <source>
        <dbReference type="ARBA" id="ARBA00023172"/>
    </source>
</evidence>
<sequence length="1279" mass="146021">MTDYPVNNEQRTYTEQEVFELLRRFKIEEQTTTQRAREERELPLEIASFLDETTKQQHQDNFKRYKREISKYYHEEWTMAEEINKSFIPKLKQFTVDTTQVVNANYKGAETSRLHGRAATEIFEQLLTIKSGGLSTEEANQLLDEALESAKRLAIHAWVQGRQQDEEAKDYAIRALRLPPSLKHLEAKESGSKREAFSEEFIARYNEANYQQRILKAAITNTSAGRGRGGYQSISTWNNPRGGRGFYGRAVTPTILTVQHQQTIQHRERPVSNATQITTLTTTTSINTIEPYYNLNNELHHSLRWHPTGQSPTTFSPLLENNNQSPLAPISNSKWLQDPIFQEADPMEESKEGDDSRRSTSYQRSNTEILGWRDDRDIPYTKSTIPLQVLYFTRKDEEKTNPGLPEIELIHPGRTFQDGRSSGTKRANRKRRLHLQNRSKGRIRSGSNARGLPRFPKFRERRSGLQIQIPCVRPQCSTKDFLQNHALCHRAFEERRDPNHLLFGRHLHPGEDKTRDEPIDNQSKTSSRETRLPHQLQKEYSHTIKNSGVSGFYIQQQDNADICTTIEDYQPDEEDPTVTYLFEENVQMDSRTTREDDFHDSSSGRGSITYKIPTTGPVEDITFDETELGSNLQIVKYQPSRVTLVGNFHNTEERPPNPKDSSRKPEDGHSCRCIKQWMGNQLGTDHSFRILEPGRENAFNKRTRAEDNFICDSAPRWKMRKLNNKRGNNINDLAGLGNSNTRIMQPAQHQGNISTRSGDYEHSGRQIKPTEEAAIRINDSKKDVQLYTKKMGEAENRRLCSAPQPPAANVLDMVNRPSSFSCRCPATSMVTEGDVFISTLETDTLSTEKTSRTKGKAISSSDSIVAQPIPVPDDPKDETPTTTNHLENKPEMVSSRLAIINNSRLQDGLDEETVNFLNRKTRQSTQKICDNGWNHWTSWCRQQQPSCDPLDYDIKNLLRFLQDNKEYSSTHLNTLRSSIASVFSIIHSQKQPIADQPLIKDFFTAKRNSEVKIPSEQQLATWDVNILVEYIKMELSPTSGLSLVQLQLKTILLLCIATMWRPRSDIGRLQYHDVILKQDGTTTSILLHARTPKEGQVKSVTLGTIEDENVCPVRTAHQFILKTATIRQTLPKDQTFFLAYLDSTTKHPTSVRPTTVANWIKSAMDKAGIDTNNYQAHSIRAASSTKAVELGHSIKDVKKHANWSLNSNTFEQYYYKPSSQSSSSTAISNSIFSCPEKRITSEVEVESTGIRLGTTTNTNVDETKTEDAIHTRPWYRFFG</sequence>
<dbReference type="Gene3D" id="1.10.150.130">
    <property type="match status" value="1"/>
</dbReference>
<feature type="compositionally biased region" description="Basic and acidic residues" evidence="3">
    <location>
        <begin position="650"/>
        <end position="669"/>
    </location>
</feature>
<protein>
    <recommendedName>
        <fullName evidence="6">Tyr recombinase domain-containing protein</fullName>
    </recommendedName>
</protein>
<dbReference type="Proteomes" id="UP000717996">
    <property type="component" value="Unassembled WGS sequence"/>
</dbReference>
<feature type="compositionally biased region" description="Basic and acidic residues" evidence="3">
    <location>
        <begin position="591"/>
        <end position="602"/>
    </location>
</feature>
<evidence type="ECO:0000256" key="1">
    <source>
        <dbReference type="ARBA" id="ARBA00023125"/>
    </source>
</evidence>
<proteinExistence type="predicted"/>
<feature type="region of interest" description="Disordered" evidence="3">
    <location>
        <begin position="647"/>
        <end position="669"/>
    </location>
</feature>
<dbReference type="InterPro" id="IPR010998">
    <property type="entry name" value="Integrase_recombinase_N"/>
</dbReference>
<evidence type="ECO:0000313" key="5">
    <source>
        <dbReference type="Proteomes" id="UP000717996"/>
    </source>
</evidence>
<evidence type="ECO:0008006" key="6">
    <source>
        <dbReference type="Google" id="ProtNLM"/>
    </source>
</evidence>
<dbReference type="SUPFAM" id="SSF56349">
    <property type="entry name" value="DNA breaking-rejoining enzymes"/>
    <property type="match status" value="1"/>
</dbReference>
<comment type="caution">
    <text evidence="4">The sequence shown here is derived from an EMBL/GenBank/DDBJ whole genome shotgun (WGS) entry which is preliminary data.</text>
</comment>
<dbReference type="InterPro" id="IPR011010">
    <property type="entry name" value="DNA_brk_join_enz"/>
</dbReference>
<feature type="region of interest" description="Disordered" evidence="3">
    <location>
        <begin position="591"/>
        <end position="613"/>
    </location>
</feature>
<evidence type="ECO:0000313" key="4">
    <source>
        <dbReference type="EMBL" id="KAG1538095.1"/>
    </source>
</evidence>
<dbReference type="GO" id="GO:0006310">
    <property type="term" value="P:DNA recombination"/>
    <property type="evidence" value="ECO:0007669"/>
    <property type="project" value="UniProtKB-KW"/>
</dbReference>
<dbReference type="OrthoDB" id="2289843at2759"/>